<feature type="transmembrane region" description="Helical" evidence="1">
    <location>
        <begin position="6"/>
        <end position="32"/>
    </location>
</feature>
<comment type="caution">
    <text evidence="2">The sequence shown here is derived from an EMBL/GenBank/DDBJ whole genome shotgun (WGS) entry which is preliminary data.</text>
</comment>
<name>A0A7X2T435_9FIRM</name>
<keyword evidence="3" id="KW-1185">Reference proteome</keyword>
<keyword evidence="1" id="KW-1133">Transmembrane helix</keyword>
<accession>A0A7X2T435</accession>
<evidence type="ECO:0000313" key="2">
    <source>
        <dbReference type="EMBL" id="MSS01653.1"/>
    </source>
</evidence>
<feature type="transmembrane region" description="Helical" evidence="1">
    <location>
        <begin position="85"/>
        <end position="101"/>
    </location>
</feature>
<organism evidence="2 3">
    <name type="scientific">Floccifex porci</name>
    <dbReference type="NCBI Taxonomy" id="2606629"/>
    <lineage>
        <taxon>Bacteria</taxon>
        <taxon>Bacillati</taxon>
        <taxon>Bacillota</taxon>
        <taxon>Erysipelotrichia</taxon>
        <taxon>Erysipelotrichales</taxon>
        <taxon>Erysipelotrichaceae</taxon>
        <taxon>Floccifex</taxon>
    </lineage>
</organism>
<sequence>MITLLAALFGSVAFMIRLALILLSMVAGWKVFTKAGEEGWKSLIPVYNTFTLYKISWNTHNFWLYFGFSVVSSVIEAIGGEDPGFLMTILSVLVSILLIYYEVKVCIYLSKSFGMDTLFGILTFFLRFVGYLVIGFGNAYYTGPAGANDQGISL</sequence>
<reference evidence="2 3" key="1">
    <citation type="submission" date="2019-08" db="EMBL/GenBank/DDBJ databases">
        <title>In-depth cultivation of the pig gut microbiome towards novel bacterial diversity and tailored functional studies.</title>
        <authorList>
            <person name="Wylensek D."/>
            <person name="Hitch T.C.A."/>
            <person name="Clavel T."/>
        </authorList>
    </citation>
    <scope>NUCLEOTIDE SEQUENCE [LARGE SCALE GENOMIC DNA]</scope>
    <source>
        <strain evidence="2 3">LKV-178-WT-2G</strain>
    </source>
</reference>
<protein>
    <submittedName>
        <fullName evidence="2">Uncharacterized protein</fullName>
    </submittedName>
</protein>
<dbReference type="Pfam" id="PF18936">
    <property type="entry name" value="DUF5684"/>
    <property type="match status" value="1"/>
</dbReference>
<dbReference type="Proteomes" id="UP000470082">
    <property type="component" value="Unassembled WGS sequence"/>
</dbReference>
<dbReference type="RefSeq" id="WP_154460191.1">
    <property type="nucleotide sequence ID" value="NZ_JAQYTQ010000024.1"/>
</dbReference>
<feature type="transmembrane region" description="Helical" evidence="1">
    <location>
        <begin position="62"/>
        <end position="79"/>
    </location>
</feature>
<proteinExistence type="predicted"/>
<dbReference type="InterPro" id="IPR043739">
    <property type="entry name" value="DUF5684"/>
</dbReference>
<keyword evidence="1" id="KW-0812">Transmembrane</keyword>
<dbReference type="EMBL" id="VUMM01000010">
    <property type="protein sequence ID" value="MSS01653.1"/>
    <property type="molecule type" value="Genomic_DNA"/>
</dbReference>
<evidence type="ECO:0000256" key="1">
    <source>
        <dbReference type="SAM" id="Phobius"/>
    </source>
</evidence>
<keyword evidence="1" id="KW-0472">Membrane</keyword>
<gene>
    <name evidence="2" type="ORF">FYJ50_06015</name>
</gene>
<dbReference type="AlphaFoldDB" id="A0A7X2T435"/>
<feature type="transmembrane region" description="Helical" evidence="1">
    <location>
        <begin position="113"/>
        <end position="134"/>
    </location>
</feature>
<evidence type="ECO:0000313" key="3">
    <source>
        <dbReference type="Proteomes" id="UP000470082"/>
    </source>
</evidence>